<evidence type="ECO:0008006" key="9">
    <source>
        <dbReference type="Google" id="ProtNLM"/>
    </source>
</evidence>
<dbReference type="Pfam" id="PF03547">
    <property type="entry name" value="Mem_trans"/>
    <property type="match status" value="1"/>
</dbReference>
<accession>A0A835HYJ2</accession>
<keyword evidence="5" id="KW-0927">Auxin signaling pathway</keyword>
<feature type="transmembrane region" description="Helical" evidence="6">
    <location>
        <begin position="20"/>
        <end position="40"/>
    </location>
</feature>
<dbReference type="InterPro" id="IPR004776">
    <property type="entry name" value="Mem_transp_PIN-like"/>
</dbReference>
<dbReference type="AlphaFoldDB" id="A0A835HYJ2"/>
<comment type="caution">
    <text evidence="7">The sequence shown here is derived from an EMBL/GenBank/DDBJ whole genome shotgun (WGS) entry which is preliminary data.</text>
</comment>
<evidence type="ECO:0000313" key="7">
    <source>
        <dbReference type="EMBL" id="KAF9607086.1"/>
    </source>
</evidence>
<evidence type="ECO:0000256" key="1">
    <source>
        <dbReference type="ARBA" id="ARBA00004141"/>
    </source>
</evidence>
<evidence type="ECO:0000256" key="5">
    <source>
        <dbReference type="ARBA" id="ARBA00023294"/>
    </source>
</evidence>
<reference evidence="7 8" key="1">
    <citation type="submission" date="2020-10" db="EMBL/GenBank/DDBJ databases">
        <title>The Coptis chinensis genome and diversification of protoberbering-type alkaloids.</title>
        <authorList>
            <person name="Wang B."/>
            <person name="Shu S."/>
            <person name="Song C."/>
            <person name="Liu Y."/>
        </authorList>
    </citation>
    <scope>NUCLEOTIDE SEQUENCE [LARGE SCALE GENOMIC DNA]</scope>
    <source>
        <strain evidence="7">HL-2020</strain>
        <tissue evidence="7">Leaf</tissue>
    </source>
</reference>
<protein>
    <recommendedName>
        <fullName evidence="9">PIN-like protein</fullName>
    </recommendedName>
</protein>
<feature type="transmembrane region" description="Helical" evidence="6">
    <location>
        <begin position="52"/>
        <end position="76"/>
    </location>
</feature>
<evidence type="ECO:0000256" key="6">
    <source>
        <dbReference type="SAM" id="Phobius"/>
    </source>
</evidence>
<evidence type="ECO:0000256" key="2">
    <source>
        <dbReference type="ARBA" id="ARBA00022692"/>
    </source>
</evidence>
<evidence type="ECO:0000256" key="4">
    <source>
        <dbReference type="ARBA" id="ARBA00023136"/>
    </source>
</evidence>
<dbReference type="InterPro" id="IPR039305">
    <property type="entry name" value="PILS2/6"/>
</dbReference>
<keyword evidence="8" id="KW-1185">Reference proteome</keyword>
<dbReference type="EMBL" id="JADFTS010000005">
    <property type="protein sequence ID" value="KAF9607086.1"/>
    <property type="molecule type" value="Genomic_DNA"/>
</dbReference>
<dbReference type="Proteomes" id="UP000631114">
    <property type="component" value="Unassembled WGS sequence"/>
</dbReference>
<name>A0A835HYJ2_9MAGN</name>
<dbReference type="GO" id="GO:0009734">
    <property type="term" value="P:auxin-activated signaling pathway"/>
    <property type="evidence" value="ECO:0007669"/>
    <property type="project" value="UniProtKB-KW"/>
</dbReference>
<comment type="subcellular location">
    <subcellularLocation>
        <location evidence="1">Membrane</location>
        <topology evidence="1">Multi-pass membrane protein</topology>
    </subcellularLocation>
</comment>
<dbReference type="GO" id="GO:0080162">
    <property type="term" value="P:endoplasmic reticulum to cytosol auxin transport"/>
    <property type="evidence" value="ECO:0007669"/>
    <property type="project" value="InterPro"/>
</dbReference>
<evidence type="ECO:0000313" key="8">
    <source>
        <dbReference type="Proteomes" id="UP000631114"/>
    </source>
</evidence>
<proteinExistence type="predicted"/>
<dbReference type="GO" id="GO:0016020">
    <property type="term" value="C:membrane"/>
    <property type="evidence" value="ECO:0007669"/>
    <property type="project" value="UniProtKB-SubCell"/>
</dbReference>
<keyword evidence="4 6" id="KW-0472">Membrane</keyword>
<evidence type="ECO:0000256" key="3">
    <source>
        <dbReference type="ARBA" id="ARBA00022989"/>
    </source>
</evidence>
<gene>
    <name evidence="7" type="ORF">IFM89_032202</name>
</gene>
<dbReference type="PANTHER" id="PTHR31419:SF1">
    <property type="entry name" value="PROTEIN PIN-LIKES 6"/>
    <property type="match status" value="1"/>
</dbReference>
<dbReference type="PANTHER" id="PTHR31419">
    <property type="entry name" value="PROTEIN PIN-LIKES 2"/>
    <property type="match status" value="1"/>
</dbReference>
<organism evidence="7 8">
    <name type="scientific">Coptis chinensis</name>
    <dbReference type="NCBI Taxonomy" id="261450"/>
    <lineage>
        <taxon>Eukaryota</taxon>
        <taxon>Viridiplantae</taxon>
        <taxon>Streptophyta</taxon>
        <taxon>Embryophyta</taxon>
        <taxon>Tracheophyta</taxon>
        <taxon>Spermatophyta</taxon>
        <taxon>Magnoliopsida</taxon>
        <taxon>Ranunculales</taxon>
        <taxon>Ranunculaceae</taxon>
        <taxon>Coptidoideae</taxon>
        <taxon>Coptis</taxon>
    </lineage>
</organism>
<keyword evidence="3 6" id="KW-1133">Transmembrane helix</keyword>
<sequence length="314" mass="34878">MNDIDVGPRSSKLGLRTTAAIIFGRLVLVPPAGLGIVMLADKLGLLPVGDKMFRFVLLLHHTMPTSVLAVVVRLTLTFVTSQKKMVDPAGGHQFPEIENCANSNKAARVQLQRQLAPRSAPPMLSRHTIAQRARRERECLLSSSTSHGMQLSSQDIRIHLSPTVTPNRKTLARHARSDKEKMARLPRSTLIKCACVPPNTHQDACYAPIVGGSASAPNENHNNRKNKVFCSAPKPRHYTITYLVGSSSKGDYTRENDVLFREKIKDVGTFDQPMCVSQRRPSSSNFFNTQSERCYERANCMAAKYVWGRNVESI</sequence>
<keyword evidence="2 6" id="KW-0812">Transmembrane</keyword>